<accession>A0ACA9NDI7</accession>
<protein>
    <submittedName>
        <fullName evidence="1">10711_t:CDS:1</fullName>
    </submittedName>
</protein>
<dbReference type="Proteomes" id="UP000789366">
    <property type="component" value="Unassembled WGS sequence"/>
</dbReference>
<reference evidence="1" key="1">
    <citation type="submission" date="2021-06" db="EMBL/GenBank/DDBJ databases">
        <authorList>
            <person name="Kallberg Y."/>
            <person name="Tangrot J."/>
            <person name="Rosling A."/>
        </authorList>
    </citation>
    <scope>NUCLEOTIDE SEQUENCE</scope>
    <source>
        <strain evidence="1">28 12/20/2015</strain>
    </source>
</reference>
<name>A0ACA9NDI7_9GLOM</name>
<proteinExistence type="predicted"/>
<gene>
    <name evidence="1" type="ORF">SPELUC_LOCUS8583</name>
</gene>
<evidence type="ECO:0000313" key="2">
    <source>
        <dbReference type="Proteomes" id="UP000789366"/>
    </source>
</evidence>
<sequence length="469" mass="52606">PTGALLLCEAIGSLPAIETSIITSIILSAQLFDNLLIDLLKISCGISIYPEFGWICIGNFGNVNGPFENRLMLFTIGFMVIILIATPMVWMELSSNTKIQIERIPIVGQGQDPVIKAVLYNYAFITTVPSLVNEMKKDVSIRKVVWTSVFITTICYISLGIIGAMSLRMELTTNLITSIRKSELRNTFVDIISYLFPIALLAGIPVYAIVIRYNLIRSGICKEKNIAIFFTMLPWILAIPFQTGYLLNLFTNWTILVFICFANFIIPFWLYILSRKKAKLIPLVKITQPKEDNTKAKQLDLHFNIPPGLDKIPDKSIVEKLHDPKIYRMSADAIPLSDIPDDFTVNSDFINNARLTLPPITTMDPDLFSILLPSQPSTPQHPSTPRSVSTDDEEFYGLFPAPKPFKAFFPNIELEKKGVNEEGSMTEKNDFCSIWIAWTAGFISCLLIGFAIIYSFVDLSFGIETSTLL</sequence>
<organism evidence="1 2">
    <name type="scientific">Cetraspora pellucida</name>
    <dbReference type="NCBI Taxonomy" id="1433469"/>
    <lineage>
        <taxon>Eukaryota</taxon>
        <taxon>Fungi</taxon>
        <taxon>Fungi incertae sedis</taxon>
        <taxon>Mucoromycota</taxon>
        <taxon>Glomeromycotina</taxon>
        <taxon>Glomeromycetes</taxon>
        <taxon>Diversisporales</taxon>
        <taxon>Gigasporaceae</taxon>
        <taxon>Cetraspora</taxon>
    </lineage>
</organism>
<keyword evidence="2" id="KW-1185">Reference proteome</keyword>
<comment type="caution">
    <text evidence="1">The sequence shown here is derived from an EMBL/GenBank/DDBJ whole genome shotgun (WGS) entry which is preliminary data.</text>
</comment>
<feature type="non-terminal residue" evidence="1">
    <location>
        <position position="1"/>
    </location>
</feature>
<dbReference type="EMBL" id="CAJVPW010013062">
    <property type="protein sequence ID" value="CAG8641385.1"/>
    <property type="molecule type" value="Genomic_DNA"/>
</dbReference>
<evidence type="ECO:0000313" key="1">
    <source>
        <dbReference type="EMBL" id="CAG8641385.1"/>
    </source>
</evidence>